<evidence type="ECO:0000259" key="3">
    <source>
        <dbReference type="PROSITE" id="PS50280"/>
    </source>
</evidence>
<dbReference type="PATRIC" id="fig|1246995.3.peg.2208"/>
<organism evidence="5 6">
    <name type="scientific">Actinoplanes friuliensis DSM 7358</name>
    <dbReference type="NCBI Taxonomy" id="1246995"/>
    <lineage>
        <taxon>Bacteria</taxon>
        <taxon>Bacillati</taxon>
        <taxon>Actinomycetota</taxon>
        <taxon>Actinomycetes</taxon>
        <taxon>Micromonosporales</taxon>
        <taxon>Micromonosporaceae</taxon>
        <taxon>Actinoplanes</taxon>
    </lineage>
</organism>
<dbReference type="InterPro" id="IPR053201">
    <property type="entry name" value="Flavunoidine_N-MTase"/>
</dbReference>
<feature type="domain" description="Post-SET" evidence="4">
    <location>
        <begin position="127"/>
        <end position="143"/>
    </location>
</feature>
<proteinExistence type="predicted"/>
<dbReference type="SMART" id="SM00317">
    <property type="entry name" value="SET"/>
    <property type="match status" value="1"/>
</dbReference>
<evidence type="ECO:0000313" key="5">
    <source>
        <dbReference type="EMBL" id="AGZ40456.1"/>
    </source>
</evidence>
<evidence type="ECO:0000256" key="2">
    <source>
        <dbReference type="ARBA" id="ARBA00022691"/>
    </source>
</evidence>
<dbReference type="PROSITE" id="PS50280">
    <property type="entry name" value="SET"/>
    <property type="match status" value="1"/>
</dbReference>
<dbReference type="KEGG" id="afs:AFR_10835"/>
<keyword evidence="1" id="KW-0808">Transferase</keyword>
<dbReference type="eggNOG" id="COG2940">
    <property type="taxonomic scope" value="Bacteria"/>
</dbReference>
<name>U5VXQ9_9ACTN</name>
<dbReference type="Pfam" id="PF00856">
    <property type="entry name" value="SET"/>
    <property type="match status" value="1"/>
</dbReference>
<dbReference type="EMBL" id="CP006272">
    <property type="protein sequence ID" value="AGZ40456.1"/>
    <property type="molecule type" value="Genomic_DNA"/>
</dbReference>
<evidence type="ECO:0000256" key="1">
    <source>
        <dbReference type="ARBA" id="ARBA00022679"/>
    </source>
</evidence>
<keyword evidence="2" id="KW-0949">S-adenosyl-L-methionine</keyword>
<dbReference type="SUPFAM" id="SSF82199">
    <property type="entry name" value="SET domain"/>
    <property type="match status" value="1"/>
</dbReference>
<dbReference type="AlphaFoldDB" id="U5VXQ9"/>
<dbReference type="InterPro" id="IPR001214">
    <property type="entry name" value="SET_dom"/>
</dbReference>
<dbReference type="HOGENOM" id="CLU_133663_0_0_11"/>
<dbReference type="Gene3D" id="2.170.270.10">
    <property type="entry name" value="SET domain"/>
    <property type="match status" value="1"/>
</dbReference>
<dbReference type="PANTHER" id="PTHR12350">
    <property type="entry name" value="HISTONE-LYSINE N-METHYLTRANSFERASE-RELATED"/>
    <property type="match status" value="1"/>
</dbReference>
<feature type="domain" description="SET" evidence="3">
    <location>
        <begin position="13"/>
        <end position="119"/>
    </location>
</feature>
<dbReference type="InterPro" id="IPR046341">
    <property type="entry name" value="SET_dom_sf"/>
</dbReference>
<reference evidence="5 6" key="1">
    <citation type="journal article" date="2014" name="J. Biotechnol.">
        <title>Complete genome sequence of the actinobacterium Actinoplanes friuliensis HAG 010964, producer of the lipopeptide antibiotic friulimycin.</title>
        <authorList>
            <person name="Ruckert C."/>
            <person name="Szczepanowski R."/>
            <person name="Albersmeier A."/>
            <person name="Goesmann A."/>
            <person name="Fischer N."/>
            <person name="Steinkamper A."/>
            <person name="Puhler A."/>
            <person name="Biener R."/>
            <person name="Schwartz D."/>
            <person name="Kalinowski J."/>
        </authorList>
    </citation>
    <scope>NUCLEOTIDE SEQUENCE [LARGE SCALE GENOMIC DNA]</scope>
    <source>
        <strain evidence="5 6">DSM 7358</strain>
    </source>
</reference>
<dbReference type="PROSITE" id="PS50868">
    <property type="entry name" value="POST_SET"/>
    <property type="match status" value="1"/>
</dbReference>
<evidence type="ECO:0000313" key="6">
    <source>
        <dbReference type="Proteomes" id="UP000017746"/>
    </source>
</evidence>
<dbReference type="OrthoDB" id="9790349at2"/>
<protein>
    <submittedName>
        <fullName evidence="5">Nuclear protein SET</fullName>
    </submittedName>
</protein>
<sequence length="166" mass="18378">MIPPPDPDCWLHSGVEVRDSPIEGRGLFARRPIPAGTVVSRLGGRLVSGPELQRLIEDPDQPYVDTITVSATQHLVLPPRRANGYGNHSCDPNLWWSGPYTLTARHDLSPGVELTNDYGTSTADPAYRMICRCGSALCRGVVTGDDWRRADLHERYGPHWIPLLSQ</sequence>
<dbReference type="RefSeq" id="WP_023360346.1">
    <property type="nucleotide sequence ID" value="NC_022657.1"/>
</dbReference>
<dbReference type="STRING" id="1246995.AFR_10835"/>
<keyword evidence="6" id="KW-1185">Reference proteome</keyword>
<dbReference type="Proteomes" id="UP000017746">
    <property type="component" value="Chromosome"/>
</dbReference>
<dbReference type="GO" id="GO:0016740">
    <property type="term" value="F:transferase activity"/>
    <property type="evidence" value="ECO:0007669"/>
    <property type="project" value="UniProtKB-KW"/>
</dbReference>
<evidence type="ECO:0000259" key="4">
    <source>
        <dbReference type="PROSITE" id="PS50868"/>
    </source>
</evidence>
<gene>
    <name evidence="5" type="ORF">AFR_10835</name>
</gene>
<accession>U5VXQ9</accession>
<dbReference type="PANTHER" id="PTHR12350:SF19">
    <property type="entry name" value="SET DOMAIN-CONTAINING PROTEIN"/>
    <property type="match status" value="1"/>
</dbReference>
<dbReference type="InterPro" id="IPR003616">
    <property type="entry name" value="Post-SET_dom"/>
</dbReference>